<dbReference type="SUPFAM" id="SSF81321">
    <property type="entry name" value="Family A G protein-coupled receptor-like"/>
    <property type="match status" value="1"/>
</dbReference>
<reference evidence="13" key="1">
    <citation type="submission" date="2025-08" db="UniProtKB">
        <authorList>
            <consortium name="RefSeq"/>
        </authorList>
    </citation>
    <scope>IDENTIFICATION</scope>
    <source>
        <tissue evidence="13">Testes</tissue>
    </source>
</reference>
<evidence type="ECO:0000256" key="7">
    <source>
        <dbReference type="ARBA" id="ARBA00023170"/>
    </source>
</evidence>
<keyword evidence="8" id="KW-0807">Transducer</keyword>
<feature type="transmembrane region" description="Helical" evidence="10">
    <location>
        <begin position="68"/>
        <end position="89"/>
    </location>
</feature>
<evidence type="ECO:0000256" key="4">
    <source>
        <dbReference type="ARBA" id="ARBA00022989"/>
    </source>
</evidence>
<feature type="transmembrane region" description="Helical" evidence="10">
    <location>
        <begin position="109"/>
        <end position="127"/>
    </location>
</feature>
<evidence type="ECO:0000256" key="9">
    <source>
        <dbReference type="SAM" id="MobiDB-lite"/>
    </source>
</evidence>
<dbReference type="PANTHER" id="PTHR22752">
    <property type="entry name" value="G PROTEIN-COUPLED RECEPTOR"/>
    <property type="match status" value="1"/>
</dbReference>
<evidence type="ECO:0000256" key="2">
    <source>
        <dbReference type="ARBA" id="ARBA00022475"/>
    </source>
</evidence>
<evidence type="ECO:0000313" key="13">
    <source>
        <dbReference type="RefSeq" id="XP_006815570.1"/>
    </source>
</evidence>
<evidence type="ECO:0000256" key="10">
    <source>
        <dbReference type="SAM" id="Phobius"/>
    </source>
</evidence>
<feature type="transmembrane region" description="Helical" evidence="10">
    <location>
        <begin position="191"/>
        <end position="215"/>
    </location>
</feature>
<feature type="transmembrane region" description="Helical" evidence="10">
    <location>
        <begin position="36"/>
        <end position="56"/>
    </location>
</feature>
<accession>A0ABM0M6C9</accession>
<gene>
    <name evidence="13" type="primary">LOC102805722</name>
</gene>
<dbReference type="PROSITE" id="PS50262">
    <property type="entry name" value="G_PROTEIN_RECEP_F1_2"/>
    <property type="match status" value="1"/>
</dbReference>
<sequence length="496" mass="55198">MDVGDTNTESSLNITQPVGVTNQSANVTSAGVRSTFLFLFIVLSLIGNVSLIIAIASSDRLKHYVLNLFVLNISCALLCDTVLNMPLILGASIVGSWPIGEFMCQYNAFFLQLVDIAILLGLALVAVDRLVAARSPHIYPDQFSRLRTNLLICGTWILGVAFAFPLLVQAITSQYFNSRFLCSVANDTTFVYLVFVSLFCFILPIVFIFVAYIIIIRVGVKEKLRVRAMNTQMHYANDLFERPPLWEEMKSAKQAGIIQIAWCLLCGPYLLMAAIGQYENIPIIENSVNIDIDYSSGMQTAFVWMRLLFAVVFPFLTFVMRPEAWQDLKDVFTCNRDSTVAASPRNNTPVHIIQNKTVVHSVPTSAPPAESLPEKKQPLNNLGYQVPVLFATSNGLRLQIGNSFEENDVNSGDFFHADMFDTKSSSTTDFDSTMNSSNTAEFGLSGEVTHYHGNQNEKPNYNTYQQTKSAISKSEIKIERKTPTSPRKVRNKPSGI</sequence>
<dbReference type="InterPro" id="IPR017452">
    <property type="entry name" value="GPCR_Rhodpsn_7TM"/>
</dbReference>
<comment type="subcellular location">
    <subcellularLocation>
        <location evidence="1">Cell membrane</location>
        <topology evidence="1">Multi-pass membrane protein</topology>
    </subcellularLocation>
</comment>
<protein>
    <submittedName>
        <fullName evidence="13">5-hydroxytryptamine receptor 4-like</fullName>
    </submittedName>
</protein>
<dbReference type="Gene3D" id="1.20.1070.10">
    <property type="entry name" value="Rhodopsin 7-helix transmembrane proteins"/>
    <property type="match status" value="1"/>
</dbReference>
<evidence type="ECO:0000256" key="1">
    <source>
        <dbReference type="ARBA" id="ARBA00004651"/>
    </source>
</evidence>
<keyword evidence="6 10" id="KW-0472">Membrane</keyword>
<feature type="transmembrane region" description="Helical" evidence="10">
    <location>
        <begin position="257"/>
        <end position="278"/>
    </location>
</feature>
<evidence type="ECO:0000313" key="12">
    <source>
        <dbReference type="Proteomes" id="UP000694865"/>
    </source>
</evidence>
<feature type="transmembrane region" description="Helical" evidence="10">
    <location>
        <begin position="148"/>
        <end position="171"/>
    </location>
</feature>
<dbReference type="Proteomes" id="UP000694865">
    <property type="component" value="Unplaced"/>
</dbReference>
<dbReference type="RefSeq" id="XP_006815570.1">
    <property type="nucleotide sequence ID" value="XM_006815507.1"/>
</dbReference>
<evidence type="ECO:0000256" key="6">
    <source>
        <dbReference type="ARBA" id="ARBA00023136"/>
    </source>
</evidence>
<organism evidence="12 13">
    <name type="scientific">Saccoglossus kowalevskii</name>
    <name type="common">Acorn worm</name>
    <dbReference type="NCBI Taxonomy" id="10224"/>
    <lineage>
        <taxon>Eukaryota</taxon>
        <taxon>Metazoa</taxon>
        <taxon>Hemichordata</taxon>
        <taxon>Enteropneusta</taxon>
        <taxon>Harrimaniidae</taxon>
        <taxon>Saccoglossus</taxon>
    </lineage>
</organism>
<dbReference type="GeneID" id="102805722"/>
<name>A0ABM0M6C9_SACKO</name>
<dbReference type="PRINTS" id="PR00237">
    <property type="entry name" value="GPCRRHODOPSN"/>
</dbReference>
<evidence type="ECO:0000256" key="8">
    <source>
        <dbReference type="ARBA" id="ARBA00023224"/>
    </source>
</evidence>
<feature type="domain" description="G-protein coupled receptors family 1 profile" evidence="11">
    <location>
        <begin position="47"/>
        <end position="317"/>
    </location>
</feature>
<evidence type="ECO:0000259" key="11">
    <source>
        <dbReference type="PROSITE" id="PS50262"/>
    </source>
</evidence>
<proteinExistence type="predicted"/>
<keyword evidence="12" id="KW-1185">Reference proteome</keyword>
<keyword evidence="3 10" id="KW-0812">Transmembrane</keyword>
<feature type="compositionally biased region" description="Basic residues" evidence="9">
    <location>
        <begin position="487"/>
        <end position="496"/>
    </location>
</feature>
<evidence type="ECO:0000256" key="3">
    <source>
        <dbReference type="ARBA" id="ARBA00022692"/>
    </source>
</evidence>
<feature type="region of interest" description="Disordered" evidence="9">
    <location>
        <begin position="468"/>
        <end position="496"/>
    </location>
</feature>
<keyword evidence="7" id="KW-0675">Receptor</keyword>
<feature type="transmembrane region" description="Helical" evidence="10">
    <location>
        <begin position="298"/>
        <end position="319"/>
    </location>
</feature>
<dbReference type="InterPro" id="IPR000276">
    <property type="entry name" value="GPCR_Rhodpsn"/>
</dbReference>
<keyword evidence="4 10" id="KW-1133">Transmembrane helix</keyword>
<dbReference type="Pfam" id="PF00001">
    <property type="entry name" value="7tm_1"/>
    <property type="match status" value="1"/>
</dbReference>
<keyword evidence="5" id="KW-0297">G-protein coupled receptor</keyword>
<evidence type="ECO:0000256" key="5">
    <source>
        <dbReference type="ARBA" id="ARBA00023040"/>
    </source>
</evidence>
<keyword evidence="2" id="KW-1003">Cell membrane</keyword>
<dbReference type="CDD" id="cd00637">
    <property type="entry name" value="7tm_classA_rhodopsin-like"/>
    <property type="match status" value="1"/>
</dbReference>